<name>A0A7S6C7S2_PSEAI</name>
<evidence type="ECO:0000313" key="2">
    <source>
        <dbReference type="EMBL" id="QLG05589.1"/>
    </source>
</evidence>
<protein>
    <submittedName>
        <fullName evidence="2">Uncharacterized protein</fullName>
    </submittedName>
</protein>
<accession>A0A7S6C7S2</accession>
<dbReference type="AlphaFoldDB" id="A0A7S6C7S2"/>
<organism evidence="2">
    <name type="scientific">Pseudomonas aeruginosa</name>
    <dbReference type="NCBI Taxonomy" id="287"/>
    <lineage>
        <taxon>Bacteria</taxon>
        <taxon>Pseudomonadati</taxon>
        <taxon>Pseudomonadota</taxon>
        <taxon>Gammaproteobacteria</taxon>
        <taxon>Pseudomonadales</taxon>
        <taxon>Pseudomonadaceae</taxon>
        <taxon>Pseudomonas</taxon>
    </lineage>
</organism>
<reference evidence="2" key="1">
    <citation type="submission" date="2019-12" db="EMBL/GenBank/DDBJ databases">
        <title>Compelete sequence of pSE5369-NR.</title>
        <authorList>
            <person name="Zhou D."/>
        </authorList>
    </citation>
    <scope>NUCLEOTIDE SEQUENCE</scope>
    <source>
        <strain evidence="2">SE5369</strain>
        <plasmid evidence="2">pSE5369-NR</plasmid>
    </source>
</reference>
<evidence type="ECO:0000256" key="1">
    <source>
        <dbReference type="SAM" id="MobiDB-lite"/>
    </source>
</evidence>
<dbReference type="EMBL" id="MN894889">
    <property type="protein sequence ID" value="QLG05589.1"/>
    <property type="molecule type" value="Genomic_DNA"/>
</dbReference>
<proteinExistence type="predicted"/>
<feature type="region of interest" description="Disordered" evidence="1">
    <location>
        <begin position="1"/>
        <end position="26"/>
    </location>
</feature>
<sequence>MSAVINMETTKTMRSSLVDHPTNREEAEAPMMDAMITTIRFFM</sequence>
<geneLocation type="plasmid" evidence="2">
    <name>pSE5369-NR</name>
</geneLocation>
<keyword evidence="2" id="KW-0614">Plasmid</keyword>